<dbReference type="EMBL" id="JAKRCV010000016">
    <property type="protein sequence ID" value="MCG7321657.1"/>
    <property type="molecule type" value="Genomic_DNA"/>
</dbReference>
<proteinExistence type="predicted"/>
<dbReference type="Proteomes" id="UP001521931">
    <property type="component" value="Unassembled WGS sequence"/>
</dbReference>
<evidence type="ECO:0000313" key="3">
    <source>
        <dbReference type="Proteomes" id="UP001521931"/>
    </source>
</evidence>
<feature type="domain" description="DUF5655" evidence="1">
    <location>
        <begin position="82"/>
        <end position="192"/>
    </location>
</feature>
<dbReference type="InterPro" id="IPR043714">
    <property type="entry name" value="DUF5655"/>
</dbReference>
<reference evidence="2 3" key="1">
    <citation type="submission" date="2022-02" db="EMBL/GenBank/DDBJ databases">
        <title>Uncovering new skin microbiome diversity through culturing and metagenomics.</title>
        <authorList>
            <person name="Conlan S."/>
            <person name="Deming C."/>
            <person name="Nisc Comparative Sequencing Program N."/>
            <person name="Segre J.A."/>
        </authorList>
    </citation>
    <scope>NUCLEOTIDE SEQUENCE [LARGE SCALE GENOMIC DNA]</scope>
    <source>
        <strain evidence="2 3">ACRQZ</strain>
    </source>
</reference>
<sequence>MGNEPKDMVDAVTRSMKDRTGRTVEQWVALVQAEGPDPLDQKAVRAWLGDVHGLAQNSRWTVGFAAAEAAGWSMPTADEFTDELYAGKRSHLRPLHEAVVGLGRAMGGDVEVQGRATYIPVVRTTQFLAVAPGPRNTLRVGLRYRQVTPADDRLEPAKGFAQATHWIHLPAATPIEQVSTLEPLVLAAYEQN</sequence>
<evidence type="ECO:0000313" key="2">
    <source>
        <dbReference type="EMBL" id="MCG7321657.1"/>
    </source>
</evidence>
<comment type="caution">
    <text evidence="2">The sequence shown here is derived from an EMBL/GenBank/DDBJ whole genome shotgun (WGS) entry which is preliminary data.</text>
</comment>
<dbReference type="Pfam" id="PF18899">
    <property type="entry name" value="DUF5655"/>
    <property type="match status" value="1"/>
</dbReference>
<name>A0ABS9Q2X0_9MICO</name>
<organism evidence="2 3">
    <name type="scientific">Arsenicicoccus bolidensis</name>
    <dbReference type="NCBI Taxonomy" id="229480"/>
    <lineage>
        <taxon>Bacteria</taxon>
        <taxon>Bacillati</taxon>
        <taxon>Actinomycetota</taxon>
        <taxon>Actinomycetes</taxon>
        <taxon>Micrococcales</taxon>
        <taxon>Intrasporangiaceae</taxon>
        <taxon>Arsenicicoccus</taxon>
    </lineage>
</organism>
<gene>
    <name evidence="2" type="ORF">MHL29_07085</name>
</gene>
<evidence type="ECO:0000259" key="1">
    <source>
        <dbReference type="Pfam" id="PF18899"/>
    </source>
</evidence>
<accession>A0ABS9Q2X0</accession>
<keyword evidence="3" id="KW-1185">Reference proteome</keyword>
<protein>
    <submittedName>
        <fullName evidence="2">DUF5655 domain-containing protein</fullName>
    </submittedName>
</protein>
<dbReference type="RefSeq" id="WP_239263476.1">
    <property type="nucleotide sequence ID" value="NZ_JAKRCV010000016.1"/>
</dbReference>